<evidence type="ECO:0000313" key="3">
    <source>
        <dbReference type="EMBL" id="GBF87957.1"/>
    </source>
</evidence>
<dbReference type="EMBL" id="BDRX01000003">
    <property type="protein sequence ID" value="GBF87957.1"/>
    <property type="molecule type" value="Genomic_DNA"/>
</dbReference>
<dbReference type="InterPro" id="IPR011989">
    <property type="entry name" value="ARM-like"/>
</dbReference>
<dbReference type="SUPFAM" id="SSF48371">
    <property type="entry name" value="ARM repeat"/>
    <property type="match status" value="1"/>
</dbReference>
<dbReference type="InterPro" id="IPR000225">
    <property type="entry name" value="Armadillo"/>
</dbReference>
<accession>A0A2V0NSQ4</accession>
<dbReference type="PANTHER" id="PTHR46241:SF1">
    <property type="entry name" value="OUTER DYNEIN ARM-DOCKING COMPLEX SUBUNIT 2"/>
    <property type="match status" value="1"/>
</dbReference>
<dbReference type="PROSITE" id="PS50176">
    <property type="entry name" value="ARM_REPEAT"/>
    <property type="match status" value="2"/>
</dbReference>
<proteinExistence type="predicted"/>
<feature type="repeat" description="ARM" evidence="1">
    <location>
        <begin position="299"/>
        <end position="341"/>
    </location>
</feature>
<feature type="region of interest" description="Disordered" evidence="2">
    <location>
        <begin position="1"/>
        <end position="36"/>
    </location>
</feature>
<dbReference type="PANTHER" id="PTHR46241">
    <property type="entry name" value="ARMADILLO REPEAT-CONTAINING PROTEIN 4 ARMC4"/>
    <property type="match status" value="1"/>
</dbReference>
<dbReference type="Gene3D" id="1.25.10.10">
    <property type="entry name" value="Leucine-rich Repeat Variant"/>
    <property type="match status" value="1"/>
</dbReference>
<dbReference type="OrthoDB" id="1683831at2759"/>
<dbReference type="AlphaFoldDB" id="A0A2V0NSQ4"/>
<dbReference type="Proteomes" id="UP000247498">
    <property type="component" value="Unassembled WGS sequence"/>
</dbReference>
<comment type="caution">
    <text evidence="3">The sequence shown here is derived from an EMBL/GenBank/DDBJ whole genome shotgun (WGS) entry which is preliminary data.</text>
</comment>
<dbReference type="SMART" id="SM00185">
    <property type="entry name" value="ARM"/>
    <property type="match status" value="4"/>
</dbReference>
<dbReference type="STRING" id="307507.A0A2V0NSQ4"/>
<name>A0A2V0NSQ4_9CHLO</name>
<protein>
    <submittedName>
        <fullName evidence="3">Uncharacterized protein</fullName>
    </submittedName>
</protein>
<keyword evidence="4" id="KW-1185">Reference proteome</keyword>
<dbReference type="InParanoid" id="A0A2V0NSQ4"/>
<evidence type="ECO:0000256" key="1">
    <source>
        <dbReference type="PROSITE-ProRule" id="PRU00259"/>
    </source>
</evidence>
<feature type="repeat" description="ARM" evidence="1">
    <location>
        <begin position="383"/>
        <end position="412"/>
    </location>
</feature>
<evidence type="ECO:0000313" key="4">
    <source>
        <dbReference type="Proteomes" id="UP000247498"/>
    </source>
</evidence>
<evidence type="ECO:0000256" key="2">
    <source>
        <dbReference type="SAM" id="MobiDB-lite"/>
    </source>
</evidence>
<reference evidence="3 4" key="1">
    <citation type="journal article" date="2018" name="Sci. Rep.">
        <title>Raphidocelis subcapitata (=Pseudokirchneriella subcapitata) provides an insight into genome evolution and environmental adaptations in the Sphaeropleales.</title>
        <authorList>
            <person name="Suzuki S."/>
            <person name="Yamaguchi H."/>
            <person name="Nakajima N."/>
            <person name="Kawachi M."/>
        </authorList>
    </citation>
    <scope>NUCLEOTIDE SEQUENCE [LARGE SCALE GENOMIC DNA]</scope>
    <source>
        <strain evidence="3 4">NIES-35</strain>
    </source>
</reference>
<dbReference type="InterPro" id="IPR016024">
    <property type="entry name" value="ARM-type_fold"/>
</dbReference>
<sequence>MESAKPAGPPAVRPGLRASSDGLARRSGSLLTPEPRAPVVLRAGSASPADGAAAPAAHAAADEAITFANQGPAKLVVKPDGNILWEMADVNAPVPGGRRGWVVAAQAGAEAALTLSAAFGGLMGASVAVMELARAMHNDYCLTGHALTRTIAVTVSSSTAGMVAGIAYAPVLAARLLLGKVARPAAAAAAAAAAARGAVRLFQLRAAGPAALLRRLACAGGAGAGAVLDALAKVAGAAARSERFRRAFVKLGGIDEILRLLPGLGADGGPGAALLQAALRALGELLREPEAQDALVAAGGVPQLTHLLAHPAAPVAASALALLSGLAGNAVAQESIRECGGVPLFVRTLRDCERPLAQAQAMAVVGALCGGSKEAQEEVVAAGGLQALAGLLREPAPRTQLKESAVSALHALCRASPLRAAALMALPDAEARLSSALSAYGPCWYPCKADLHCLLNLISKAQIAAAAEADGAVMVERPESA</sequence>
<organism evidence="3 4">
    <name type="scientific">Raphidocelis subcapitata</name>
    <dbReference type="NCBI Taxonomy" id="307507"/>
    <lineage>
        <taxon>Eukaryota</taxon>
        <taxon>Viridiplantae</taxon>
        <taxon>Chlorophyta</taxon>
        <taxon>core chlorophytes</taxon>
        <taxon>Chlorophyceae</taxon>
        <taxon>CS clade</taxon>
        <taxon>Sphaeropleales</taxon>
        <taxon>Selenastraceae</taxon>
        <taxon>Raphidocelis</taxon>
    </lineage>
</organism>
<gene>
    <name evidence="3" type="ORF">Rsub_00669</name>
</gene>